<sequence>MWSCPAVALINVEKMIFHFIGDTLRPYITNTIYFSVVIEQRTAE</sequence>
<name>A0A248UDL9_9HYPH</name>
<dbReference type="KEGG" id="och:CES85_5717"/>
<organism evidence="1 2">
    <name type="scientific">Ochrobactrum quorumnocens</name>
    <dbReference type="NCBI Taxonomy" id="271865"/>
    <lineage>
        <taxon>Bacteria</taxon>
        <taxon>Pseudomonadati</taxon>
        <taxon>Pseudomonadota</taxon>
        <taxon>Alphaproteobacteria</taxon>
        <taxon>Hyphomicrobiales</taxon>
        <taxon>Brucellaceae</taxon>
        <taxon>Brucella/Ochrobactrum group</taxon>
        <taxon>Ochrobactrum</taxon>
    </lineage>
</organism>
<evidence type="ECO:0000313" key="2">
    <source>
        <dbReference type="Proteomes" id="UP000215256"/>
    </source>
</evidence>
<proteinExistence type="predicted"/>
<dbReference type="AlphaFoldDB" id="A0A248UDL9"/>
<gene>
    <name evidence="1" type="ORF">CES85_5717</name>
</gene>
<reference evidence="1 2" key="1">
    <citation type="submission" date="2017-07" db="EMBL/GenBank/DDBJ databases">
        <title>Phylogenetic study on the rhizospheric bacterium Ochrobactrum sp. A44.</title>
        <authorList>
            <person name="Krzyzanowska D.M."/>
            <person name="Ossowicki A."/>
            <person name="Rajewska M."/>
            <person name="Maciag T."/>
            <person name="Kaczynski Z."/>
            <person name="Czerwicka M."/>
            <person name="Jafra S."/>
        </authorList>
    </citation>
    <scope>NUCLEOTIDE SEQUENCE [LARGE SCALE GENOMIC DNA]</scope>
    <source>
        <strain evidence="1 2">A44</strain>
    </source>
</reference>
<protein>
    <submittedName>
        <fullName evidence="1">Uncharacterized protein</fullName>
    </submittedName>
</protein>
<dbReference type="Proteomes" id="UP000215256">
    <property type="component" value="Chromosome 2"/>
</dbReference>
<dbReference type="EMBL" id="CP022603">
    <property type="protein sequence ID" value="ASV84913.1"/>
    <property type="molecule type" value="Genomic_DNA"/>
</dbReference>
<evidence type="ECO:0000313" key="1">
    <source>
        <dbReference type="EMBL" id="ASV84913.1"/>
    </source>
</evidence>
<accession>A0A248UDL9</accession>